<accession>A0A8B8G0Y6</accession>
<sequence length="57" mass="6714">MSQLAIFVRCVDENFNVFQDLLELSQLETTSTGRDIFMKIKECVDRKGSFMCQRYEV</sequence>
<dbReference type="RefSeq" id="XP_025416261.1">
    <property type="nucleotide sequence ID" value="XM_025560476.1"/>
</dbReference>
<evidence type="ECO:0000313" key="1">
    <source>
        <dbReference type="Proteomes" id="UP000694846"/>
    </source>
</evidence>
<name>A0A8B8G0Y6_9HEMI</name>
<dbReference type="Proteomes" id="UP000694846">
    <property type="component" value="Unplaced"/>
</dbReference>
<gene>
    <name evidence="2" type="primary">LOC112687641</name>
</gene>
<reference evidence="2" key="1">
    <citation type="submission" date="2025-08" db="UniProtKB">
        <authorList>
            <consortium name="RefSeq"/>
        </authorList>
    </citation>
    <scope>IDENTIFICATION</scope>
    <source>
        <tissue evidence="2">Whole body</tissue>
    </source>
</reference>
<protein>
    <submittedName>
        <fullName evidence="2">General transcription factor II-I repeat domain-containing protein 2-like</fullName>
    </submittedName>
</protein>
<evidence type="ECO:0000313" key="2">
    <source>
        <dbReference type="RefSeq" id="XP_025416261.1"/>
    </source>
</evidence>
<keyword evidence="1" id="KW-1185">Reference proteome</keyword>
<proteinExistence type="predicted"/>
<dbReference type="AlphaFoldDB" id="A0A8B8G0Y6"/>
<dbReference type="GeneID" id="112687641"/>
<organism evidence="1 2">
    <name type="scientific">Sipha flava</name>
    <name type="common">yellow sugarcane aphid</name>
    <dbReference type="NCBI Taxonomy" id="143950"/>
    <lineage>
        <taxon>Eukaryota</taxon>
        <taxon>Metazoa</taxon>
        <taxon>Ecdysozoa</taxon>
        <taxon>Arthropoda</taxon>
        <taxon>Hexapoda</taxon>
        <taxon>Insecta</taxon>
        <taxon>Pterygota</taxon>
        <taxon>Neoptera</taxon>
        <taxon>Paraneoptera</taxon>
        <taxon>Hemiptera</taxon>
        <taxon>Sternorrhyncha</taxon>
        <taxon>Aphidomorpha</taxon>
        <taxon>Aphidoidea</taxon>
        <taxon>Aphididae</taxon>
        <taxon>Sipha</taxon>
    </lineage>
</organism>